<protein>
    <submittedName>
        <fullName evidence="1">TIGR02301 family protein</fullName>
    </submittedName>
</protein>
<comment type="caution">
    <text evidence="1">The sequence shown here is derived from an EMBL/GenBank/DDBJ whole genome shotgun (WGS) entry which is preliminary data.</text>
</comment>
<dbReference type="InterPro" id="IPR012645">
    <property type="entry name" value="CHP02301"/>
</dbReference>
<dbReference type="NCBIfam" id="TIGR02301">
    <property type="entry name" value="TIGR02301 family protein"/>
    <property type="match status" value="1"/>
</dbReference>
<gene>
    <name evidence="1" type="ORF">GCM10023260_00560</name>
</gene>
<proteinExistence type="predicted"/>
<organism evidence="1 2">
    <name type="scientific">Bartonella acomydis</name>
    <dbReference type="NCBI Taxonomy" id="686234"/>
    <lineage>
        <taxon>Bacteria</taxon>
        <taxon>Pseudomonadati</taxon>
        <taxon>Pseudomonadota</taxon>
        <taxon>Alphaproteobacteria</taxon>
        <taxon>Hyphomicrobiales</taxon>
        <taxon>Bartonellaceae</taxon>
        <taxon>Bartonella</taxon>
    </lineage>
</organism>
<sequence length="143" mass="17016">MIRNILIKITFFIFFFALRPIFAQQSPPYEEKLLRLAEILGSLHALQNLCKPPTNHWYNYMHALIEAEQPISQRRAHFYEAFNRAYRAFSENYHYCTQSAIEANQRYIKEGSTLSESLLMHYNNQSLQNYQTIDLSYPTKKNE</sequence>
<dbReference type="EMBL" id="BAABIY010000001">
    <property type="protein sequence ID" value="GAA5093909.1"/>
    <property type="molecule type" value="Genomic_DNA"/>
</dbReference>
<accession>A0ABP9MBM6</accession>
<keyword evidence="2" id="KW-1185">Reference proteome</keyword>
<name>A0ABP9MBM6_9HYPH</name>
<reference evidence="2" key="1">
    <citation type="journal article" date="2019" name="Int. J. Syst. Evol. Microbiol.">
        <title>The Global Catalogue of Microorganisms (GCM) 10K type strain sequencing project: providing services to taxonomists for standard genome sequencing and annotation.</title>
        <authorList>
            <consortium name="The Broad Institute Genomics Platform"/>
            <consortium name="The Broad Institute Genome Sequencing Center for Infectious Disease"/>
            <person name="Wu L."/>
            <person name="Ma J."/>
        </authorList>
    </citation>
    <scope>NUCLEOTIDE SEQUENCE [LARGE SCALE GENOMIC DNA]</scope>
    <source>
        <strain evidence="2">JCM 17706</strain>
    </source>
</reference>
<evidence type="ECO:0000313" key="1">
    <source>
        <dbReference type="EMBL" id="GAA5093909.1"/>
    </source>
</evidence>
<dbReference type="Proteomes" id="UP001501525">
    <property type="component" value="Unassembled WGS sequence"/>
</dbReference>
<evidence type="ECO:0000313" key="2">
    <source>
        <dbReference type="Proteomes" id="UP001501525"/>
    </source>
</evidence>
<dbReference type="Pfam" id="PF09539">
    <property type="entry name" value="DUF2385"/>
    <property type="match status" value="1"/>
</dbReference>